<sequence>VYERSNWTLLDMVRSMMSFKKLPLSFWGYALETAARSLNMTPSKTVSQMPYEIWHGKPASCKYLRV</sequence>
<dbReference type="PANTHER" id="PTHR42648">
    <property type="entry name" value="TRANSPOSASE, PUTATIVE-RELATED"/>
    <property type="match status" value="1"/>
</dbReference>
<proteinExistence type="predicted"/>
<protein>
    <recommendedName>
        <fullName evidence="2">Retrotransposon protein</fullName>
    </recommendedName>
</protein>
<dbReference type="GO" id="GO:0003676">
    <property type="term" value="F:nucleic acid binding"/>
    <property type="evidence" value="ECO:0007669"/>
    <property type="project" value="InterPro"/>
</dbReference>
<evidence type="ECO:0008006" key="2">
    <source>
        <dbReference type="Google" id="ProtNLM"/>
    </source>
</evidence>
<reference evidence="1" key="2">
    <citation type="journal article" date="2024" name="Plant">
        <title>Genomic evolution and insights into agronomic trait innovations of Sesamum species.</title>
        <authorList>
            <person name="Miao H."/>
            <person name="Wang L."/>
            <person name="Qu L."/>
            <person name="Liu H."/>
            <person name="Sun Y."/>
            <person name="Le M."/>
            <person name="Wang Q."/>
            <person name="Wei S."/>
            <person name="Zheng Y."/>
            <person name="Lin W."/>
            <person name="Duan Y."/>
            <person name="Cao H."/>
            <person name="Xiong S."/>
            <person name="Wang X."/>
            <person name="Wei L."/>
            <person name="Li C."/>
            <person name="Ma Q."/>
            <person name="Ju M."/>
            <person name="Zhao R."/>
            <person name="Li G."/>
            <person name="Mu C."/>
            <person name="Tian Q."/>
            <person name="Mei H."/>
            <person name="Zhang T."/>
            <person name="Gao T."/>
            <person name="Zhang H."/>
        </authorList>
    </citation>
    <scope>NUCLEOTIDE SEQUENCE</scope>
    <source>
        <strain evidence="1">KEN1</strain>
    </source>
</reference>
<dbReference type="InterPro" id="IPR039537">
    <property type="entry name" value="Retrotran_Ty1/copia-like"/>
</dbReference>
<dbReference type="InterPro" id="IPR012337">
    <property type="entry name" value="RNaseH-like_sf"/>
</dbReference>
<accession>A0AAW2Y9I3</accession>
<gene>
    <name evidence="1" type="ORF">Slati_0130100</name>
</gene>
<reference evidence="1" key="1">
    <citation type="submission" date="2020-06" db="EMBL/GenBank/DDBJ databases">
        <authorList>
            <person name="Li T."/>
            <person name="Hu X."/>
            <person name="Zhang T."/>
            <person name="Song X."/>
            <person name="Zhang H."/>
            <person name="Dai N."/>
            <person name="Sheng W."/>
            <person name="Hou X."/>
            <person name="Wei L."/>
        </authorList>
    </citation>
    <scope>NUCLEOTIDE SEQUENCE</scope>
    <source>
        <strain evidence="1">KEN1</strain>
        <tissue evidence="1">Leaf</tissue>
    </source>
</reference>
<name>A0AAW2Y9I3_9LAMI</name>
<organism evidence="1">
    <name type="scientific">Sesamum latifolium</name>
    <dbReference type="NCBI Taxonomy" id="2727402"/>
    <lineage>
        <taxon>Eukaryota</taxon>
        <taxon>Viridiplantae</taxon>
        <taxon>Streptophyta</taxon>
        <taxon>Embryophyta</taxon>
        <taxon>Tracheophyta</taxon>
        <taxon>Spermatophyta</taxon>
        <taxon>Magnoliopsida</taxon>
        <taxon>eudicotyledons</taxon>
        <taxon>Gunneridae</taxon>
        <taxon>Pentapetalae</taxon>
        <taxon>asterids</taxon>
        <taxon>lamiids</taxon>
        <taxon>Lamiales</taxon>
        <taxon>Pedaliaceae</taxon>
        <taxon>Sesamum</taxon>
    </lineage>
</organism>
<dbReference type="SUPFAM" id="SSF53098">
    <property type="entry name" value="Ribonuclease H-like"/>
    <property type="match status" value="1"/>
</dbReference>
<feature type="non-terminal residue" evidence="1">
    <location>
        <position position="1"/>
    </location>
</feature>
<dbReference type="InterPro" id="IPR036397">
    <property type="entry name" value="RNaseH_sf"/>
</dbReference>
<dbReference type="AlphaFoldDB" id="A0AAW2Y9I3"/>
<dbReference type="EMBL" id="JACGWN010000001">
    <property type="protein sequence ID" value="KAL0462425.1"/>
    <property type="molecule type" value="Genomic_DNA"/>
</dbReference>
<comment type="caution">
    <text evidence="1">The sequence shown here is derived from an EMBL/GenBank/DDBJ whole genome shotgun (WGS) entry which is preliminary data.</text>
</comment>
<dbReference type="Gene3D" id="3.30.420.10">
    <property type="entry name" value="Ribonuclease H-like superfamily/Ribonuclease H"/>
    <property type="match status" value="1"/>
</dbReference>
<dbReference type="PANTHER" id="PTHR42648:SF27">
    <property type="entry name" value="RNA-DIRECTED DNA POLYMERASE"/>
    <property type="match status" value="1"/>
</dbReference>
<evidence type="ECO:0000313" key="1">
    <source>
        <dbReference type="EMBL" id="KAL0462425.1"/>
    </source>
</evidence>